<keyword evidence="2" id="KW-1185">Reference proteome</keyword>
<sequence>MSGGFKERRRLPKVMSVPGNIAELDDDQANSVSSDNPSASSSDRIIIVANYLPLIGKRKEDGKGWDFTWNEDALLRQLKDGLPEDMEVLYVGLLGAEVDPSEQDDVSQQLLDKFKCVPTFLSPDLLAKYYDGFCKRQLWPLFHYMLPFSTDKSHRFDRSLWEAYVSANKRFFQKLVEIINPEDDYIWIHDYHLMVLPTFIRRRFNRVKMGFFLHSPFPSSEIYRALPVREEILKALLNSDIIGFHTFDYARHFLSCCSRMLGLEYQSKRGYLGLEYHGRTISIKIMPVGVHMGRIQSVMQTREEECKARELKQQFEGKTVLLGVDDMDIFKGINLKILALEQMLRQHPKWVGRAVLIQIVNPARGKGIHLEEIRAEIQESCSKVNRIYGRPGYDPVVFIDRSVPITEKVAYYSIAECVVVTAVRDGMNLTPYEYIACRQGISSSESCADAGGPKKSMLVISEFIGCSPSLSGAIRVNPWNVETTAEALNEAISMLEAEKQMRHEKHYRYVSTHDVAYWSRSFLQDMERACLDLLRKKCWGIGLSFGFRVVALDPNFRKLSIDAMVSSYKRAKSRAILLDYDGTVMPQNSINKRPSQEVISILNTLCADSKNKVFIVSGRGRDSLSQWFTPCQKLGIAAEHGYFLRWSQSEEWEICGKSTDFGWMHIAEPVMKLYTEATDGSSIETKESALVWQYRDADLGFGSSQAKEMLDHLESVLANEPVAVKSGQFIVEVKPQDVSKGLVAEKIFSSMAESGKQADFVLCVGDDRSDEDMFEIISSAVSRNILSANSSVFGCTVGQKPSKAKYYLDDTTEVINMLESLAEVSEDQL</sequence>
<evidence type="ECO:0000313" key="2">
    <source>
        <dbReference type="Proteomes" id="UP000828941"/>
    </source>
</evidence>
<name>A0ACB9ND22_BAUVA</name>
<dbReference type="Proteomes" id="UP000828941">
    <property type="component" value="Chromosome 7"/>
</dbReference>
<accession>A0ACB9ND22</accession>
<evidence type="ECO:0000313" key="1">
    <source>
        <dbReference type="EMBL" id="KAI4333827.1"/>
    </source>
</evidence>
<proteinExistence type="predicted"/>
<dbReference type="EMBL" id="CM039432">
    <property type="protein sequence ID" value="KAI4333827.1"/>
    <property type="molecule type" value="Genomic_DNA"/>
</dbReference>
<reference evidence="1 2" key="1">
    <citation type="journal article" date="2022" name="DNA Res.">
        <title>Chromosomal-level genome assembly of the orchid tree Bauhinia variegata (Leguminosae; Cercidoideae) supports the allotetraploid origin hypothesis of Bauhinia.</title>
        <authorList>
            <person name="Zhong Y."/>
            <person name="Chen Y."/>
            <person name="Zheng D."/>
            <person name="Pang J."/>
            <person name="Liu Y."/>
            <person name="Luo S."/>
            <person name="Meng S."/>
            <person name="Qian L."/>
            <person name="Wei D."/>
            <person name="Dai S."/>
            <person name="Zhou R."/>
        </authorList>
    </citation>
    <scope>NUCLEOTIDE SEQUENCE [LARGE SCALE GENOMIC DNA]</scope>
    <source>
        <strain evidence="1">BV-YZ2020</strain>
    </source>
</reference>
<protein>
    <submittedName>
        <fullName evidence="1">Uncharacterized protein</fullName>
    </submittedName>
</protein>
<organism evidence="1 2">
    <name type="scientific">Bauhinia variegata</name>
    <name type="common">Purple orchid tree</name>
    <name type="synonym">Phanera variegata</name>
    <dbReference type="NCBI Taxonomy" id="167791"/>
    <lineage>
        <taxon>Eukaryota</taxon>
        <taxon>Viridiplantae</taxon>
        <taxon>Streptophyta</taxon>
        <taxon>Embryophyta</taxon>
        <taxon>Tracheophyta</taxon>
        <taxon>Spermatophyta</taxon>
        <taxon>Magnoliopsida</taxon>
        <taxon>eudicotyledons</taxon>
        <taxon>Gunneridae</taxon>
        <taxon>Pentapetalae</taxon>
        <taxon>rosids</taxon>
        <taxon>fabids</taxon>
        <taxon>Fabales</taxon>
        <taxon>Fabaceae</taxon>
        <taxon>Cercidoideae</taxon>
        <taxon>Cercideae</taxon>
        <taxon>Bauhiniinae</taxon>
        <taxon>Bauhinia</taxon>
    </lineage>
</organism>
<comment type="caution">
    <text evidence="1">The sequence shown here is derived from an EMBL/GenBank/DDBJ whole genome shotgun (WGS) entry which is preliminary data.</text>
</comment>
<gene>
    <name evidence="1" type="ORF">L6164_018588</name>
</gene>